<evidence type="ECO:0000313" key="10">
    <source>
        <dbReference type="Proteomes" id="UP000001396"/>
    </source>
</evidence>
<dbReference type="InterPro" id="IPR008138">
    <property type="entry name" value="SapB_2"/>
</dbReference>
<feature type="domain" description="Saposin B-type" evidence="8">
    <location>
        <begin position="123"/>
        <end position="204"/>
    </location>
</feature>
<comment type="caution">
    <text evidence="9">The sequence shown here is derived from an EMBL/GenBank/DDBJ whole genome shotgun (WGS) entry which is preliminary data.</text>
</comment>
<dbReference type="InterPro" id="IPR011001">
    <property type="entry name" value="Saposin-like"/>
</dbReference>
<reference evidence="9 10" key="1">
    <citation type="journal article" date="2011" name="Genome Res.">
        <title>Phylogeny-wide analysis of social amoeba genomes highlights ancient origins for complex intercellular communication.</title>
        <authorList>
            <person name="Heidel A.J."/>
            <person name="Lawal H.M."/>
            <person name="Felder M."/>
            <person name="Schilde C."/>
            <person name="Helps N.R."/>
            <person name="Tunggal B."/>
            <person name="Rivero F."/>
            <person name="John U."/>
            <person name="Schleicher M."/>
            <person name="Eichinger L."/>
            <person name="Platzer M."/>
            <person name="Noegel A.A."/>
            <person name="Schaap P."/>
            <person name="Gloeckner G."/>
        </authorList>
    </citation>
    <scope>NUCLEOTIDE SEQUENCE [LARGE SCALE GENOMIC DNA]</scope>
    <source>
        <strain evidence="10">ATCC 26659 / Pp 5 / PN500</strain>
    </source>
</reference>
<evidence type="ECO:0000259" key="8">
    <source>
        <dbReference type="PROSITE" id="PS50015"/>
    </source>
</evidence>
<dbReference type="RefSeq" id="XP_020432419.1">
    <property type="nucleotide sequence ID" value="XM_020577971.1"/>
</dbReference>
<dbReference type="InterPro" id="IPR008139">
    <property type="entry name" value="SaposinB_dom"/>
</dbReference>
<keyword evidence="3 7" id="KW-0732">Signal</keyword>
<dbReference type="SUPFAM" id="SSF47862">
    <property type="entry name" value="Saposin"/>
    <property type="match status" value="2"/>
</dbReference>
<dbReference type="Proteomes" id="UP000001396">
    <property type="component" value="Unassembled WGS sequence"/>
</dbReference>
<dbReference type="InParanoid" id="D3BEG8"/>
<feature type="chain" id="PRO_5003041067" evidence="7">
    <location>
        <begin position="22"/>
        <end position="288"/>
    </location>
</feature>
<keyword evidence="5" id="KW-1015">Disulfide bond</keyword>
<dbReference type="PANTHER" id="PTHR11480:SF3">
    <property type="entry name" value="BCDNA.GH08312"/>
    <property type="match status" value="1"/>
</dbReference>
<dbReference type="GO" id="GO:0006665">
    <property type="term" value="P:sphingolipid metabolic process"/>
    <property type="evidence" value="ECO:0007669"/>
    <property type="project" value="InterPro"/>
</dbReference>
<dbReference type="Pfam" id="PF03489">
    <property type="entry name" value="SapB_2"/>
    <property type="match status" value="2"/>
</dbReference>
<sequence length="288" mass="32376">MKIQFVLFSVFLLILISNVNSKQINEKGNNVTCEACELVVSYVERFLEQNKTINEIEQELEKVCLYLPGVWSSNCKIIVQNYITQIIDMIINEEDPDQICSILGVCTNEVMVMVMQPVVKIISNTECPICTIVTGYVEQFVDRNSSVQEMVSALEKICSKFDQGWASQCNSLVSNYVPIIIELLAKEMTPAIICQEMKLCPVPGQVRQSMNIIASQPTENKNNQLAIVPDHNSLLIAKRNPTARPVVNNNNNACDNEPNPDQVCGMIGLCSTHRNPFYNRQNSINIKI</sequence>
<feature type="domain" description="Saposin B-type" evidence="8">
    <location>
        <begin position="29"/>
        <end position="110"/>
    </location>
</feature>
<dbReference type="GO" id="GO:0005576">
    <property type="term" value="C:extracellular region"/>
    <property type="evidence" value="ECO:0007669"/>
    <property type="project" value="UniProtKB-SubCell"/>
</dbReference>
<dbReference type="EMBL" id="ADBJ01000031">
    <property type="protein sequence ID" value="EFA80299.1"/>
    <property type="molecule type" value="Genomic_DNA"/>
</dbReference>
<evidence type="ECO:0000256" key="3">
    <source>
        <dbReference type="ARBA" id="ARBA00022729"/>
    </source>
</evidence>
<keyword evidence="10" id="KW-1185">Reference proteome</keyword>
<evidence type="ECO:0000256" key="2">
    <source>
        <dbReference type="ARBA" id="ARBA00022525"/>
    </source>
</evidence>
<dbReference type="PANTHER" id="PTHR11480">
    <property type="entry name" value="SAPOSIN-RELATED"/>
    <property type="match status" value="1"/>
</dbReference>
<evidence type="ECO:0000256" key="5">
    <source>
        <dbReference type="ARBA" id="ARBA00023157"/>
    </source>
</evidence>
<dbReference type="SMART" id="SM00741">
    <property type="entry name" value="SapB"/>
    <property type="match status" value="2"/>
</dbReference>
<protein>
    <submittedName>
        <fullName evidence="9">Saposin A</fullName>
    </submittedName>
</protein>
<dbReference type="PROSITE" id="PS50015">
    <property type="entry name" value="SAP_B"/>
    <property type="match status" value="2"/>
</dbReference>
<dbReference type="GO" id="GO:0005764">
    <property type="term" value="C:lysosome"/>
    <property type="evidence" value="ECO:0007669"/>
    <property type="project" value="InterPro"/>
</dbReference>
<dbReference type="GeneID" id="31362610"/>
<dbReference type="Pfam" id="PF05184">
    <property type="entry name" value="SapB_1"/>
    <property type="match status" value="2"/>
</dbReference>
<comment type="subcellular location">
    <subcellularLocation>
        <location evidence="1">Secreted</location>
    </subcellularLocation>
</comment>
<dbReference type="InterPro" id="IPR051428">
    <property type="entry name" value="Sphingo_Act-Surfact_Prot"/>
</dbReference>
<dbReference type="InterPro" id="IPR007856">
    <property type="entry name" value="SapB_1"/>
</dbReference>
<dbReference type="PRINTS" id="PR01797">
    <property type="entry name" value="SAPOSIN"/>
</dbReference>
<evidence type="ECO:0000256" key="1">
    <source>
        <dbReference type="ARBA" id="ARBA00004613"/>
    </source>
</evidence>
<evidence type="ECO:0000256" key="4">
    <source>
        <dbReference type="ARBA" id="ARBA00022737"/>
    </source>
</evidence>
<accession>D3BEG8</accession>
<keyword evidence="6" id="KW-0325">Glycoprotein</keyword>
<keyword evidence="2" id="KW-0964">Secreted</keyword>
<dbReference type="InterPro" id="IPR008373">
    <property type="entry name" value="Saposin"/>
</dbReference>
<gene>
    <name evidence="9" type="primary">sapA1</name>
    <name evidence="9" type="ORF">PPL_07129</name>
</gene>
<dbReference type="FunFam" id="1.10.225.10:FF:000002">
    <property type="entry name" value="prosaposin isoform X2"/>
    <property type="match status" value="1"/>
</dbReference>
<feature type="signal peptide" evidence="7">
    <location>
        <begin position="1"/>
        <end position="21"/>
    </location>
</feature>
<evidence type="ECO:0000313" key="9">
    <source>
        <dbReference type="EMBL" id="EFA80299.1"/>
    </source>
</evidence>
<dbReference type="GO" id="GO:0016020">
    <property type="term" value="C:membrane"/>
    <property type="evidence" value="ECO:0007669"/>
    <property type="project" value="GOC"/>
</dbReference>
<evidence type="ECO:0000256" key="7">
    <source>
        <dbReference type="SAM" id="SignalP"/>
    </source>
</evidence>
<proteinExistence type="predicted"/>
<evidence type="ECO:0000256" key="6">
    <source>
        <dbReference type="ARBA" id="ARBA00023180"/>
    </source>
</evidence>
<name>D3BEG8_HETP5</name>
<dbReference type="Gene3D" id="1.10.225.10">
    <property type="entry name" value="Saposin-like"/>
    <property type="match status" value="2"/>
</dbReference>
<dbReference type="AlphaFoldDB" id="D3BEG8"/>
<organism evidence="9 10">
    <name type="scientific">Heterostelium pallidum (strain ATCC 26659 / Pp 5 / PN500)</name>
    <name type="common">Cellular slime mold</name>
    <name type="synonym">Polysphondylium pallidum</name>
    <dbReference type="NCBI Taxonomy" id="670386"/>
    <lineage>
        <taxon>Eukaryota</taxon>
        <taxon>Amoebozoa</taxon>
        <taxon>Evosea</taxon>
        <taxon>Eumycetozoa</taxon>
        <taxon>Dictyostelia</taxon>
        <taxon>Acytosteliales</taxon>
        <taxon>Acytosteliaceae</taxon>
        <taxon>Heterostelium</taxon>
    </lineage>
</organism>
<keyword evidence="4" id="KW-0677">Repeat</keyword>